<organism evidence="1 2">
    <name type="scientific">Pararge aegeria aegeria</name>
    <dbReference type="NCBI Taxonomy" id="348720"/>
    <lineage>
        <taxon>Eukaryota</taxon>
        <taxon>Metazoa</taxon>
        <taxon>Ecdysozoa</taxon>
        <taxon>Arthropoda</taxon>
        <taxon>Hexapoda</taxon>
        <taxon>Insecta</taxon>
        <taxon>Pterygota</taxon>
        <taxon>Neoptera</taxon>
        <taxon>Endopterygota</taxon>
        <taxon>Lepidoptera</taxon>
        <taxon>Glossata</taxon>
        <taxon>Ditrysia</taxon>
        <taxon>Papilionoidea</taxon>
        <taxon>Nymphalidae</taxon>
        <taxon>Satyrinae</taxon>
        <taxon>Satyrini</taxon>
        <taxon>Parargina</taxon>
        <taxon>Pararge</taxon>
    </lineage>
</organism>
<dbReference type="InterPro" id="IPR015943">
    <property type="entry name" value="WD40/YVTN_repeat-like_dom_sf"/>
</dbReference>
<keyword evidence="2" id="KW-1185">Reference proteome</keyword>
<evidence type="ECO:0000313" key="1">
    <source>
        <dbReference type="EMBL" id="CAH2259276.1"/>
    </source>
</evidence>
<proteinExistence type="predicted"/>
<name>A0A8S4S8Q9_9NEOP</name>
<reference evidence="1" key="1">
    <citation type="submission" date="2022-03" db="EMBL/GenBank/DDBJ databases">
        <authorList>
            <person name="Lindestad O."/>
        </authorList>
    </citation>
    <scope>NUCLEOTIDE SEQUENCE</scope>
</reference>
<dbReference type="EMBL" id="CAKXAJ010026152">
    <property type="protein sequence ID" value="CAH2259276.1"/>
    <property type="molecule type" value="Genomic_DNA"/>
</dbReference>
<accession>A0A8S4S8Q9</accession>
<dbReference type="SMART" id="SM00320">
    <property type="entry name" value="WD40"/>
    <property type="match status" value="3"/>
</dbReference>
<evidence type="ECO:0000313" key="2">
    <source>
        <dbReference type="Proteomes" id="UP000838756"/>
    </source>
</evidence>
<dbReference type="Gene3D" id="2.130.10.10">
    <property type="entry name" value="YVTN repeat-like/Quinoprotein amine dehydrogenase"/>
    <property type="match status" value="1"/>
</dbReference>
<dbReference type="InterPro" id="IPR001680">
    <property type="entry name" value="WD40_rpt"/>
</dbReference>
<comment type="caution">
    <text evidence="1">The sequence shown here is derived from an EMBL/GenBank/DDBJ whole genome shotgun (WGS) entry which is preliminary data.</text>
</comment>
<gene>
    <name evidence="1" type="primary">jg10029</name>
    <name evidence="1" type="ORF">PAEG_LOCUS23561</name>
</gene>
<dbReference type="OrthoDB" id="6262491at2759"/>
<dbReference type="AlphaFoldDB" id="A0A8S4S8Q9"/>
<dbReference type="Proteomes" id="UP000838756">
    <property type="component" value="Unassembled WGS sequence"/>
</dbReference>
<sequence length="281" mass="30620">MSLTIGGETKIDSEPCVVAWNNKLFVGTDTGSIFSFDSNLSPGASWTAHAVQLFALSANYGKVYSTSNDGGIRIWTSEGDKVSELPAPNADIESICLHEKYVYAGDEQGNIYVYENNSLIAQYNVLEEVKDIAISPPLMFTVRDLYVTVTEIKPEQSKDRFTTLHVMEGRAPLRVSGKHLVVTSRGGNNIQLHDIDLDSKFKKLHEVKVSDMIITSMSARDGVVWTGGWDGCAKRWKIDEEKLQPAGEINLGACINALVAVTGDTAYALLTGGKIICIKAA</sequence>
<dbReference type="SUPFAM" id="SSF50978">
    <property type="entry name" value="WD40 repeat-like"/>
    <property type="match status" value="1"/>
</dbReference>
<protein>
    <submittedName>
        <fullName evidence="1">Jg10029 protein</fullName>
    </submittedName>
</protein>
<dbReference type="InterPro" id="IPR036322">
    <property type="entry name" value="WD40_repeat_dom_sf"/>
</dbReference>